<proteinExistence type="predicted"/>
<sequence>MLPTPLLRPSFSTLIRHVHPEFPDRPYSGDGPADPELDVQQYKSPYAGLVVESHVDPRSVIYNAGQKLFRWPPDKLNSLAVVICNTLGISILESQTYLANIRWIYAQWTAVIPRWDRIDQSSYAPSGGSNRTSVKRKADALDDDQRLDDVSEHMEGGDADASDRESNEEEEEEEERVEDPSDGGAIEWNYDRAARCKDTPDLYHGSDGASAASSNSCFDFDAHRDPRIAPSQPFDVARWVAKTGKEVQWGEDVGIGCETHQDEWRSGGGSGGGSKKPAIETAHDTAMV</sequence>
<organism evidence="2 3">
    <name type="scientific">Athelia psychrophila</name>
    <dbReference type="NCBI Taxonomy" id="1759441"/>
    <lineage>
        <taxon>Eukaryota</taxon>
        <taxon>Fungi</taxon>
        <taxon>Dikarya</taxon>
        <taxon>Basidiomycota</taxon>
        <taxon>Agaricomycotina</taxon>
        <taxon>Agaricomycetes</taxon>
        <taxon>Agaricomycetidae</taxon>
        <taxon>Atheliales</taxon>
        <taxon>Atheliaceae</taxon>
        <taxon>Athelia</taxon>
    </lineage>
</organism>
<feature type="compositionally biased region" description="Basic and acidic residues" evidence="1">
    <location>
        <begin position="136"/>
        <end position="165"/>
    </location>
</feature>
<accession>A0A166TQX2</accession>
<protein>
    <submittedName>
        <fullName evidence="2">Uncharacterized protein</fullName>
    </submittedName>
</protein>
<name>A0A166TQX2_9AGAM</name>
<evidence type="ECO:0000313" key="3">
    <source>
        <dbReference type="Proteomes" id="UP000076532"/>
    </source>
</evidence>
<feature type="compositionally biased region" description="Basic and acidic residues" evidence="1">
    <location>
        <begin position="277"/>
        <end position="288"/>
    </location>
</feature>
<dbReference type="AlphaFoldDB" id="A0A166TQX2"/>
<dbReference type="EMBL" id="KV417492">
    <property type="protein sequence ID" value="KZP30880.1"/>
    <property type="molecule type" value="Genomic_DNA"/>
</dbReference>
<reference evidence="2 3" key="1">
    <citation type="journal article" date="2016" name="Mol. Biol. Evol.">
        <title>Comparative Genomics of Early-Diverging Mushroom-Forming Fungi Provides Insights into the Origins of Lignocellulose Decay Capabilities.</title>
        <authorList>
            <person name="Nagy L.G."/>
            <person name="Riley R."/>
            <person name="Tritt A."/>
            <person name="Adam C."/>
            <person name="Daum C."/>
            <person name="Floudas D."/>
            <person name="Sun H."/>
            <person name="Yadav J.S."/>
            <person name="Pangilinan J."/>
            <person name="Larsson K.H."/>
            <person name="Matsuura K."/>
            <person name="Barry K."/>
            <person name="Labutti K."/>
            <person name="Kuo R."/>
            <person name="Ohm R.A."/>
            <person name="Bhattacharya S.S."/>
            <person name="Shirouzu T."/>
            <person name="Yoshinaga Y."/>
            <person name="Martin F.M."/>
            <person name="Grigoriev I.V."/>
            <person name="Hibbett D.S."/>
        </authorList>
    </citation>
    <scope>NUCLEOTIDE SEQUENCE [LARGE SCALE GENOMIC DNA]</scope>
    <source>
        <strain evidence="2 3">CBS 109695</strain>
    </source>
</reference>
<feature type="region of interest" description="Disordered" evidence="1">
    <location>
        <begin position="121"/>
        <end position="186"/>
    </location>
</feature>
<evidence type="ECO:0000256" key="1">
    <source>
        <dbReference type="SAM" id="MobiDB-lite"/>
    </source>
</evidence>
<evidence type="ECO:0000313" key="2">
    <source>
        <dbReference type="EMBL" id="KZP30880.1"/>
    </source>
</evidence>
<feature type="compositionally biased region" description="Polar residues" evidence="1">
    <location>
        <begin position="121"/>
        <end position="132"/>
    </location>
</feature>
<feature type="compositionally biased region" description="Acidic residues" evidence="1">
    <location>
        <begin position="166"/>
        <end position="181"/>
    </location>
</feature>
<gene>
    <name evidence="2" type="ORF">FIBSPDRAFT_850311</name>
</gene>
<keyword evidence="3" id="KW-1185">Reference proteome</keyword>
<dbReference type="Proteomes" id="UP000076532">
    <property type="component" value="Unassembled WGS sequence"/>
</dbReference>
<feature type="region of interest" description="Disordered" evidence="1">
    <location>
        <begin position="259"/>
        <end position="288"/>
    </location>
</feature>